<proteinExistence type="predicted"/>
<evidence type="ECO:0000313" key="1">
    <source>
        <dbReference type="EMBL" id="KAI8551374.1"/>
    </source>
</evidence>
<comment type="caution">
    <text evidence="1">The sequence shown here is derived from an EMBL/GenBank/DDBJ whole genome shotgun (WGS) entry which is preliminary data.</text>
</comment>
<name>A0ACC0NEQ4_RHOML</name>
<evidence type="ECO:0000313" key="2">
    <source>
        <dbReference type="Proteomes" id="UP001062846"/>
    </source>
</evidence>
<protein>
    <submittedName>
        <fullName evidence="1">Uncharacterized protein</fullName>
    </submittedName>
</protein>
<organism evidence="1 2">
    <name type="scientific">Rhododendron molle</name>
    <name type="common">Chinese azalea</name>
    <name type="synonym">Azalea mollis</name>
    <dbReference type="NCBI Taxonomy" id="49168"/>
    <lineage>
        <taxon>Eukaryota</taxon>
        <taxon>Viridiplantae</taxon>
        <taxon>Streptophyta</taxon>
        <taxon>Embryophyta</taxon>
        <taxon>Tracheophyta</taxon>
        <taxon>Spermatophyta</taxon>
        <taxon>Magnoliopsida</taxon>
        <taxon>eudicotyledons</taxon>
        <taxon>Gunneridae</taxon>
        <taxon>Pentapetalae</taxon>
        <taxon>asterids</taxon>
        <taxon>Ericales</taxon>
        <taxon>Ericaceae</taxon>
        <taxon>Ericoideae</taxon>
        <taxon>Rhodoreae</taxon>
        <taxon>Rhododendron</taxon>
    </lineage>
</organism>
<keyword evidence="2" id="KW-1185">Reference proteome</keyword>
<gene>
    <name evidence="1" type="ORF">RHMOL_Rhmol06G0180800</name>
</gene>
<reference evidence="1" key="1">
    <citation type="submission" date="2022-02" db="EMBL/GenBank/DDBJ databases">
        <title>Plant Genome Project.</title>
        <authorList>
            <person name="Zhang R.-G."/>
        </authorList>
    </citation>
    <scope>NUCLEOTIDE SEQUENCE</scope>
    <source>
        <strain evidence="1">AT1</strain>
    </source>
</reference>
<sequence length="878" mass="98811">MVRFIWLAEGEIESPRPWASPYDEAMDALSSLITKRSRADKTNKGDRFNILYDYIKKLDLEEPISKMKVIHVAGTKGKGYNREDSCFVLFCGFLCWREDDYEWMLLVLGHSEYFPEGIEGVKGNVQRTKKWRRQSPREKKKSSMQIREKIMHLSLSLPHCIAQRCHFYKLVCKSFVISRIESSWGQQGEHKGQVPVLECQAISSRFRHFLKKAVTVAIWVPTNLGGAERLALGIIESESDFYLHSLWGLPNEMTNKRDDNEVHKFVEIMAHVFSRDAWRCVWHMIQHLAAASPPLFSGNDCSFSCSTIPTVGRRKLQPFLAPPRSSIEMPWSIRYPASKGEKLDLEDGGERDLTDSVELFWVTFGLSEEKTNLIDKVSWFGIHLQVLTLSNRKILADPELEFDLERDNSEEALRSVLSAKKPHFSHCLEWLLFTVFDAKISRPSQLVEQERFPLEEVFEQLRTSRGGLTSEDAEENKILKFLSFMWNPLSWAMEAAAVMAIVLENGGRQSPDWQDFIGIVCLLLINSTISFIEENNAGNAAASLMSRLAPKTKILNFCEEKEQIAGKVHAIIDKFAERGLRSLGVAIQISGLRLFFHEVQEKSKESPGGLWKFYGLLPLFDPPRHDSAATIRKTLHLGVCVKMITGDQLSIAKETGRRLGMRTNMYPSSSLLGCERDGIEALPVDGSSKRQMALWVYFLGYLPSPGLILDITSMRFSEHKYEIVKILQQKKHVVGMTGDGVNDAPALKKADIGIAVADATDAARSASDIIYAVSITIWIVLGFTLLALIWEYDFPPFMVLIIAIMNDGNERPPNSILVLLSVSTDIGLIQLLTAGPFSCKSKLVIHGEAWESPDVCICAGSSGYAEISFASISVIGWG</sequence>
<dbReference type="EMBL" id="CM046393">
    <property type="protein sequence ID" value="KAI8551374.1"/>
    <property type="molecule type" value="Genomic_DNA"/>
</dbReference>
<accession>A0ACC0NEQ4</accession>
<dbReference type="Proteomes" id="UP001062846">
    <property type="component" value="Chromosome 6"/>
</dbReference>